<evidence type="ECO:0000313" key="1">
    <source>
        <dbReference type="EMBL" id="KAJ8484770.1"/>
    </source>
</evidence>
<dbReference type="Proteomes" id="UP001222027">
    <property type="component" value="Unassembled WGS sequence"/>
</dbReference>
<dbReference type="AlphaFoldDB" id="A0AAV8QZA3"/>
<evidence type="ECO:0000313" key="2">
    <source>
        <dbReference type="Proteomes" id="UP001222027"/>
    </source>
</evidence>
<protein>
    <submittedName>
        <fullName evidence="1">Uncharacterized protein</fullName>
    </submittedName>
</protein>
<dbReference type="EMBL" id="JAQQAF010000005">
    <property type="protein sequence ID" value="KAJ8484770.1"/>
    <property type="molecule type" value="Genomic_DNA"/>
</dbReference>
<organism evidence="1 2">
    <name type="scientific">Ensete ventricosum</name>
    <name type="common">Abyssinian banana</name>
    <name type="synonym">Musa ensete</name>
    <dbReference type="NCBI Taxonomy" id="4639"/>
    <lineage>
        <taxon>Eukaryota</taxon>
        <taxon>Viridiplantae</taxon>
        <taxon>Streptophyta</taxon>
        <taxon>Embryophyta</taxon>
        <taxon>Tracheophyta</taxon>
        <taxon>Spermatophyta</taxon>
        <taxon>Magnoliopsida</taxon>
        <taxon>Liliopsida</taxon>
        <taxon>Zingiberales</taxon>
        <taxon>Musaceae</taxon>
        <taxon>Ensete</taxon>
    </lineage>
</organism>
<name>A0AAV8QZA3_ENSVE</name>
<reference evidence="1 2" key="1">
    <citation type="submission" date="2022-12" db="EMBL/GenBank/DDBJ databases">
        <title>Chromosome-scale assembly of the Ensete ventricosum genome.</title>
        <authorList>
            <person name="Dussert Y."/>
            <person name="Stocks J."/>
            <person name="Wendawek A."/>
            <person name="Woldeyes F."/>
            <person name="Nichols R.A."/>
            <person name="Borrell J.S."/>
        </authorList>
    </citation>
    <scope>NUCLEOTIDE SEQUENCE [LARGE SCALE GENOMIC DNA]</scope>
    <source>
        <strain evidence="2">cv. Maze</strain>
        <tissue evidence="1">Seeds</tissue>
    </source>
</reference>
<proteinExistence type="predicted"/>
<comment type="caution">
    <text evidence="1">The sequence shown here is derived from an EMBL/GenBank/DDBJ whole genome shotgun (WGS) entry which is preliminary data.</text>
</comment>
<sequence>MVRVHGRPNHPKHVPESVFRAIGFFRVRPCRSFRWVGATAPPTLIPSIIACRLSARLYYISLGIIIIGRSEGGRKWQDNESDLMKEGVTSGEQRTSWGLRRLSRLPSFTPKVTGAVRRWVGPCDGVSLLFGGGDWRVGADGEAKESLLPPCFPGDSGFRSGAVGRRGAPSVTVATTLTAGHATGRGYQQHATEADPCGGTSKATLFTARLLYLGG</sequence>
<keyword evidence="2" id="KW-1185">Reference proteome</keyword>
<gene>
    <name evidence="1" type="ORF">OPV22_017255</name>
</gene>
<accession>A0AAV8QZA3</accession>